<dbReference type="InterPro" id="IPR007130">
    <property type="entry name" value="DAGAT"/>
</dbReference>
<dbReference type="STRING" id="45286.A0A0X8HSP0"/>
<feature type="transmembrane region" description="Helical" evidence="16">
    <location>
        <begin position="93"/>
        <end position="121"/>
    </location>
</feature>
<evidence type="ECO:0000256" key="1">
    <source>
        <dbReference type="ARBA" id="ARBA00004477"/>
    </source>
</evidence>
<protein>
    <recommendedName>
        <fullName evidence="5 16">Diacylglycerol O-acyltransferase</fullName>
        <ecNumber evidence="5 16">2.3.1.20</ecNumber>
    </recommendedName>
</protein>
<evidence type="ECO:0000256" key="7">
    <source>
        <dbReference type="ARBA" id="ARBA00022679"/>
    </source>
</evidence>
<dbReference type="EC" id="2.3.1.20" evidence="5 16"/>
<keyword evidence="7" id="KW-0808">Transferase</keyword>
<dbReference type="RefSeq" id="XP_017988127.1">
    <property type="nucleotide sequence ID" value="XM_018132592.1"/>
</dbReference>
<keyword evidence="13 16" id="KW-0472">Membrane</keyword>
<proteinExistence type="inferred from homology"/>
<evidence type="ECO:0000313" key="18">
    <source>
        <dbReference type="Proteomes" id="UP000243052"/>
    </source>
</evidence>
<comment type="caution">
    <text evidence="16">Lacks conserved residue(s) required for the propagation of feature annotation.</text>
</comment>
<comment type="similarity">
    <text evidence="4 16">Belongs to the diacylglycerol acyltransferase family.</text>
</comment>
<keyword evidence="11 16" id="KW-1133">Transmembrane helix</keyword>
<comment type="function">
    <text evidence="16">Catalyzes the terminal and only committed step in triacylglycerol synthesis by using diacylglycerol and fatty acyl CoA as substrates.</text>
</comment>
<evidence type="ECO:0000256" key="2">
    <source>
        <dbReference type="ARBA" id="ARBA00004771"/>
    </source>
</evidence>
<evidence type="ECO:0000256" key="16">
    <source>
        <dbReference type="RuleBase" id="RU367023"/>
    </source>
</evidence>
<dbReference type="GO" id="GO:0005789">
    <property type="term" value="C:endoplasmic reticulum membrane"/>
    <property type="evidence" value="ECO:0007669"/>
    <property type="project" value="UniProtKB-SubCell"/>
</dbReference>
<keyword evidence="6 16" id="KW-0444">Lipid biosynthesis</keyword>
<dbReference type="OrthoDB" id="264532at2759"/>
<keyword evidence="8 16" id="KW-0812">Transmembrane</keyword>
<dbReference type="GO" id="GO:0004144">
    <property type="term" value="F:diacylglycerol O-acyltransferase activity"/>
    <property type="evidence" value="ECO:0007669"/>
    <property type="project" value="UniProtKB-UniRule"/>
</dbReference>
<evidence type="ECO:0000256" key="15">
    <source>
        <dbReference type="ARBA" id="ARBA00048109"/>
    </source>
</evidence>
<evidence type="ECO:0000256" key="9">
    <source>
        <dbReference type="ARBA" id="ARBA00022798"/>
    </source>
</evidence>
<dbReference type="UniPathway" id="UPA00282"/>
<keyword evidence="10 16" id="KW-0256">Endoplasmic reticulum</keyword>
<dbReference type="GO" id="GO:0019432">
    <property type="term" value="P:triglyceride biosynthetic process"/>
    <property type="evidence" value="ECO:0007669"/>
    <property type="project" value="UniProtKB-UniRule"/>
</dbReference>
<evidence type="ECO:0000256" key="3">
    <source>
        <dbReference type="ARBA" id="ARBA00005189"/>
    </source>
</evidence>
<evidence type="ECO:0000256" key="8">
    <source>
        <dbReference type="ARBA" id="ARBA00022692"/>
    </source>
</evidence>
<evidence type="ECO:0000256" key="10">
    <source>
        <dbReference type="ARBA" id="ARBA00022824"/>
    </source>
</evidence>
<dbReference type="AlphaFoldDB" id="A0A0X8HSP0"/>
<keyword evidence="9" id="KW-0319">Glycerol metabolism</keyword>
<keyword evidence="14 16" id="KW-0012">Acyltransferase</keyword>
<evidence type="ECO:0000256" key="6">
    <source>
        <dbReference type="ARBA" id="ARBA00022516"/>
    </source>
</evidence>
<dbReference type="PANTHER" id="PTHR12317:SF0">
    <property type="entry name" value="ACYLTRANSFERASE"/>
    <property type="match status" value="1"/>
</dbReference>
<dbReference type="PANTHER" id="PTHR12317">
    <property type="entry name" value="DIACYLGLYCEROL O-ACYLTRANSFERASE"/>
    <property type="match status" value="1"/>
</dbReference>
<dbReference type="GO" id="GO:0006071">
    <property type="term" value="P:glycerol metabolic process"/>
    <property type="evidence" value="ECO:0007669"/>
    <property type="project" value="UniProtKB-UniRule"/>
</dbReference>
<gene>
    <name evidence="17" type="ORF">AW171_hschr53064</name>
</gene>
<dbReference type="Pfam" id="PF03982">
    <property type="entry name" value="DAGAT"/>
    <property type="match status" value="2"/>
</dbReference>
<keyword evidence="18" id="KW-1185">Reference proteome</keyword>
<comment type="pathway">
    <text evidence="3">Lipid metabolism.</text>
</comment>
<accession>A0A0X8HSP0</accession>
<comment type="subcellular location">
    <subcellularLocation>
        <location evidence="1 16">Endoplasmic reticulum membrane</location>
        <topology evidence="1 16">Multi-pass membrane protein</topology>
    </subcellularLocation>
</comment>
<evidence type="ECO:0000256" key="13">
    <source>
        <dbReference type="ARBA" id="ARBA00023136"/>
    </source>
</evidence>
<comment type="pathway">
    <text evidence="2 16">Glycerolipid metabolism; triacylglycerol biosynthesis.</text>
</comment>
<comment type="catalytic activity">
    <reaction evidence="15 16">
        <text>an acyl-CoA + a 1,2-diacyl-sn-glycerol = a triacyl-sn-glycerol + CoA</text>
        <dbReference type="Rhea" id="RHEA:10868"/>
        <dbReference type="ChEBI" id="CHEBI:17815"/>
        <dbReference type="ChEBI" id="CHEBI:57287"/>
        <dbReference type="ChEBI" id="CHEBI:58342"/>
        <dbReference type="ChEBI" id="CHEBI:64615"/>
        <dbReference type="EC" id="2.3.1.20"/>
    </reaction>
</comment>
<evidence type="ECO:0000313" key="17">
    <source>
        <dbReference type="EMBL" id="AMD21131.1"/>
    </source>
</evidence>
<evidence type="ECO:0000256" key="5">
    <source>
        <dbReference type="ARBA" id="ARBA00013244"/>
    </source>
</evidence>
<dbReference type="CDD" id="cd07987">
    <property type="entry name" value="LPLAT_MGAT-like"/>
    <property type="match status" value="1"/>
</dbReference>
<dbReference type="GeneID" id="28724407"/>
<evidence type="ECO:0000256" key="12">
    <source>
        <dbReference type="ARBA" id="ARBA00023098"/>
    </source>
</evidence>
<organism evidence="17 18">
    <name type="scientific">Eremothecium sinecaudum</name>
    <dbReference type="NCBI Taxonomy" id="45286"/>
    <lineage>
        <taxon>Eukaryota</taxon>
        <taxon>Fungi</taxon>
        <taxon>Dikarya</taxon>
        <taxon>Ascomycota</taxon>
        <taxon>Saccharomycotina</taxon>
        <taxon>Saccharomycetes</taxon>
        <taxon>Saccharomycetales</taxon>
        <taxon>Saccharomycetaceae</taxon>
        <taxon>Eremothecium</taxon>
    </lineage>
</organism>
<evidence type="ECO:0000256" key="11">
    <source>
        <dbReference type="ARBA" id="ARBA00022989"/>
    </source>
</evidence>
<evidence type="ECO:0000256" key="14">
    <source>
        <dbReference type="ARBA" id="ARBA00023315"/>
    </source>
</evidence>
<keyword evidence="12 16" id="KW-0443">Lipid metabolism</keyword>
<dbReference type="Proteomes" id="UP000243052">
    <property type="component" value="Chromosome v"/>
</dbReference>
<sequence length="450" mass="51638">MVEMSSPDDSSKAKKDSSRLNGFRFDNIVPKRVKDTRENAAKVLRREFSDLVVYDKTYPEGGNINEWIKSLPSLRQLHVPPLRIPISRRLQTLAVAWHTGCFLYLLTVTMFLLANPLFWWFMAPYLVYHLLDRTASNGGVTRRYSNMFRSLKFWKHFCDYFPLKVHKVVDLQPTFTRPENGTEARDIKQYTLRLWPSTYVLRFNLKKVNDSAPVATGPRYIFGYHPHGVAALGAFGAMATEGSGWSKKFPGIPVCLCTLINQFQIPLYKDYLLALGCTSVGRNNVLKVLENNYSVCIVIGGAQESLLSKVGSTKLVINKRKGFVKLALEAGNVNLVPIYGFGETDCFRILESSKYSMLHKFQQWVKRHYGFTIPFFFARGVFNYDFGFLPFRNPIDVVVGEPIYVGPRRAKPTREEVDHYHSLYMKGLKKVFDDHKEKFGYGDKELEIAE</sequence>
<dbReference type="EMBL" id="CP014245">
    <property type="protein sequence ID" value="AMD21131.1"/>
    <property type="molecule type" value="Genomic_DNA"/>
</dbReference>
<reference evidence="17 18" key="1">
    <citation type="submission" date="2016-01" db="EMBL/GenBank/DDBJ databases">
        <title>Genome sequence of the yeast Holleya sinecauda.</title>
        <authorList>
            <person name="Dietrich F.S."/>
        </authorList>
    </citation>
    <scope>NUCLEOTIDE SEQUENCE [LARGE SCALE GENOMIC DNA]</scope>
    <source>
        <strain evidence="17 18">ATCC 58844</strain>
    </source>
</reference>
<evidence type="ECO:0000256" key="4">
    <source>
        <dbReference type="ARBA" id="ARBA00005420"/>
    </source>
</evidence>
<name>A0A0X8HSP0_9SACH</name>